<dbReference type="STRING" id="84029.CROST_02490"/>
<dbReference type="RefSeq" id="WP_077832473.1">
    <property type="nucleotide sequence ID" value="NZ_CP096983.1"/>
</dbReference>
<dbReference type="AlphaFoldDB" id="A0A1S8LPB8"/>
<evidence type="ECO:0000313" key="1">
    <source>
        <dbReference type="EMBL" id="URZ10695.1"/>
    </source>
</evidence>
<dbReference type="InterPro" id="IPR021729">
    <property type="entry name" value="DUF3298"/>
</dbReference>
<dbReference type="Pfam" id="PF11738">
    <property type="entry name" value="DUF3298"/>
    <property type="match status" value="1"/>
</dbReference>
<dbReference type="InterPro" id="IPR037126">
    <property type="entry name" value="PdaC/RsiV-like_sf"/>
</dbReference>
<evidence type="ECO:0000313" key="2">
    <source>
        <dbReference type="Proteomes" id="UP000190951"/>
    </source>
</evidence>
<accession>A0A1S8LPB8</accession>
<name>A0A1S8LPB8_9CLOT</name>
<dbReference type="Proteomes" id="UP000190951">
    <property type="component" value="Chromosome"/>
</dbReference>
<dbReference type="KEGG" id="crw:CROST_014050"/>
<protein>
    <submittedName>
        <fullName evidence="1">Uncharacterized protein</fullName>
    </submittedName>
</protein>
<keyword evidence="2" id="KW-1185">Reference proteome</keyword>
<gene>
    <name evidence="1" type="ORF">CROST_014050</name>
</gene>
<reference evidence="1 2" key="1">
    <citation type="submission" date="2022-04" db="EMBL/GenBank/DDBJ databases">
        <title>Genome sequence of C. roseum typestrain.</title>
        <authorList>
            <person name="Poehlein A."/>
            <person name="Schoch T."/>
            <person name="Duerre P."/>
            <person name="Daniel R."/>
        </authorList>
    </citation>
    <scope>NUCLEOTIDE SEQUENCE [LARGE SCALE GENOMIC DNA]</scope>
    <source>
        <strain evidence="1 2">DSM 7320</strain>
    </source>
</reference>
<dbReference type="EMBL" id="CP096983">
    <property type="protein sequence ID" value="URZ10695.1"/>
    <property type="molecule type" value="Genomic_DNA"/>
</dbReference>
<dbReference type="Gene3D" id="3.90.640.20">
    <property type="entry name" value="Heat-shock cognate protein, ATPase"/>
    <property type="match status" value="1"/>
</dbReference>
<proteinExistence type="predicted"/>
<dbReference type="Gene3D" id="3.30.565.40">
    <property type="entry name" value="Fervidobacterium nodosum Rt17-B1 like"/>
    <property type="match status" value="1"/>
</dbReference>
<sequence length="216" mass="25385">MYYIYPYFSDDKNRAVNGAADLEDQKLSPQKFSIAYPFIITKQDKKVKDKLNSEIINTVSELFKKQVLLPEMVDFNEVLGVYETMVNKNYILSILFSIYTYVNMAAHGLTVYSALTVNTETAKVYSFSDLFNSKMDYLGYLTRIAEKYIKDNNIQLINEYQGVTNNQEFYLTEDKLVLYYQVYEYTPYYYGIFKIPIPYTEIKPLLWPMSPINKLI</sequence>
<organism evidence="1 2">
    <name type="scientific">Clostridium felsineum</name>
    <dbReference type="NCBI Taxonomy" id="36839"/>
    <lineage>
        <taxon>Bacteria</taxon>
        <taxon>Bacillati</taxon>
        <taxon>Bacillota</taxon>
        <taxon>Clostridia</taxon>
        <taxon>Eubacteriales</taxon>
        <taxon>Clostridiaceae</taxon>
        <taxon>Clostridium</taxon>
    </lineage>
</organism>